<evidence type="ECO:0000313" key="6">
    <source>
        <dbReference type="Proteomes" id="UP000031671"/>
    </source>
</evidence>
<dbReference type="InterPro" id="IPR000792">
    <property type="entry name" value="Tscrpt_reg_LuxR_C"/>
</dbReference>
<dbReference type="GO" id="GO:0003677">
    <property type="term" value="F:DNA binding"/>
    <property type="evidence" value="ECO:0007669"/>
    <property type="project" value="UniProtKB-KW"/>
</dbReference>
<dbReference type="SMART" id="SM00421">
    <property type="entry name" value="HTH_LUXR"/>
    <property type="match status" value="1"/>
</dbReference>
<gene>
    <name evidence="5" type="ORF">JCM19231_2586</name>
</gene>
<dbReference type="SUPFAM" id="SSF46894">
    <property type="entry name" value="C-terminal effector domain of the bipartite response regulators"/>
    <property type="match status" value="1"/>
</dbReference>
<name>A0A0B8NPD7_9VIBR</name>
<dbReference type="Pfam" id="PF00196">
    <property type="entry name" value="GerE"/>
    <property type="match status" value="1"/>
</dbReference>
<keyword evidence="6" id="KW-1185">Reference proteome</keyword>
<reference evidence="5 6" key="2">
    <citation type="submission" date="2015-01" db="EMBL/GenBank/DDBJ databases">
        <authorList>
            <consortium name="NBRP consortium"/>
            <person name="Sawabe T."/>
            <person name="Meirelles P."/>
            <person name="Feng G."/>
            <person name="Sayaka M."/>
            <person name="Hattori M."/>
            <person name="Ohkuma M."/>
        </authorList>
    </citation>
    <scope>NUCLEOTIDE SEQUENCE [LARGE SCALE GENOMIC DNA]</scope>
    <source>
        <strain evidence="6">JCM 19231</strain>
    </source>
</reference>
<dbReference type="PANTHER" id="PTHR44688">
    <property type="entry name" value="DNA-BINDING TRANSCRIPTIONAL ACTIVATOR DEVR_DOSR"/>
    <property type="match status" value="1"/>
</dbReference>
<dbReference type="EMBL" id="BBRZ01000029">
    <property type="protein sequence ID" value="GAM56440.1"/>
    <property type="molecule type" value="Genomic_DNA"/>
</dbReference>
<dbReference type="CDD" id="cd06170">
    <property type="entry name" value="LuxR_C_like"/>
    <property type="match status" value="1"/>
</dbReference>
<dbReference type="GO" id="GO:0006355">
    <property type="term" value="P:regulation of DNA-templated transcription"/>
    <property type="evidence" value="ECO:0007669"/>
    <property type="project" value="InterPro"/>
</dbReference>
<reference evidence="5 6" key="1">
    <citation type="submission" date="2015-01" db="EMBL/GenBank/DDBJ databases">
        <title>Vibrio sp. C1 JCM 19231 whole genome shotgun sequence.</title>
        <authorList>
            <person name="Sawabe T."/>
            <person name="Meirelles P."/>
            <person name="Feng G."/>
            <person name="Sayaka M."/>
            <person name="Hattori M."/>
            <person name="Ohkuma M."/>
        </authorList>
    </citation>
    <scope>NUCLEOTIDE SEQUENCE [LARGE SCALE GENOMIC DNA]</scope>
    <source>
        <strain evidence="6">JCM 19231</strain>
    </source>
</reference>
<keyword evidence="2" id="KW-0238">DNA-binding</keyword>
<proteinExistence type="predicted"/>
<dbReference type="PRINTS" id="PR00038">
    <property type="entry name" value="HTHLUXR"/>
</dbReference>
<sequence length="263" mass="30305">MSSKPAEFESTFRDVALQALQWFNLDRMTLFPNSMILLNDGKSISVSRQGIPELDKTKYVVGNYKGYLKLLRHKREIQTFNSDQLATSGVGPLEELYKDGGRWHGIIRLELFGQLWGALAFSRFSEGEHDLNQEEVRRLKLLCDTWLVYWQHSTITRSLRQTAEQQGDESEKLLRLSKKQCTVLALLAQGLTAKQCAEKLFLSPRTIESHKYRMLDLLDLENHTELVQFALRNGLGIELVNLPDNPQSMAWPQTSSLRYTSKW</sequence>
<evidence type="ECO:0000256" key="2">
    <source>
        <dbReference type="ARBA" id="ARBA00023125"/>
    </source>
</evidence>
<comment type="caution">
    <text evidence="5">The sequence shown here is derived from an EMBL/GenBank/DDBJ whole genome shotgun (WGS) entry which is preliminary data.</text>
</comment>
<feature type="domain" description="HTH luxR-type" evidence="4">
    <location>
        <begin position="169"/>
        <end position="234"/>
    </location>
</feature>
<dbReference type="PANTHER" id="PTHR44688:SF16">
    <property type="entry name" value="DNA-BINDING TRANSCRIPTIONAL ACTIVATOR DEVR_DOSR"/>
    <property type="match status" value="1"/>
</dbReference>
<organism evidence="5 6">
    <name type="scientific">Vibrio ishigakensis</name>
    <dbReference type="NCBI Taxonomy" id="1481914"/>
    <lineage>
        <taxon>Bacteria</taxon>
        <taxon>Pseudomonadati</taxon>
        <taxon>Pseudomonadota</taxon>
        <taxon>Gammaproteobacteria</taxon>
        <taxon>Vibrionales</taxon>
        <taxon>Vibrionaceae</taxon>
        <taxon>Vibrio</taxon>
    </lineage>
</organism>
<evidence type="ECO:0000256" key="1">
    <source>
        <dbReference type="ARBA" id="ARBA00023015"/>
    </source>
</evidence>
<keyword evidence="3" id="KW-0804">Transcription</keyword>
<dbReference type="Proteomes" id="UP000031671">
    <property type="component" value="Unassembled WGS sequence"/>
</dbReference>
<dbReference type="PROSITE" id="PS50043">
    <property type="entry name" value="HTH_LUXR_2"/>
    <property type="match status" value="1"/>
</dbReference>
<dbReference type="Gene3D" id="1.10.10.10">
    <property type="entry name" value="Winged helix-like DNA-binding domain superfamily/Winged helix DNA-binding domain"/>
    <property type="match status" value="1"/>
</dbReference>
<evidence type="ECO:0000313" key="5">
    <source>
        <dbReference type="EMBL" id="GAM56440.1"/>
    </source>
</evidence>
<dbReference type="InterPro" id="IPR016032">
    <property type="entry name" value="Sig_transdc_resp-reg_C-effctor"/>
</dbReference>
<dbReference type="InterPro" id="IPR036388">
    <property type="entry name" value="WH-like_DNA-bd_sf"/>
</dbReference>
<evidence type="ECO:0000256" key="3">
    <source>
        <dbReference type="ARBA" id="ARBA00023163"/>
    </source>
</evidence>
<keyword evidence="1" id="KW-0805">Transcription regulation</keyword>
<evidence type="ECO:0000259" key="4">
    <source>
        <dbReference type="PROSITE" id="PS50043"/>
    </source>
</evidence>
<accession>A0A0B8NPD7</accession>
<dbReference type="AlphaFoldDB" id="A0A0B8NPD7"/>
<protein>
    <recommendedName>
        <fullName evidence="4">HTH luxR-type domain-containing protein</fullName>
    </recommendedName>
</protein>